<organism evidence="2 3">
    <name type="scientific">Hymenobacter rubripertinctus</name>
    <dbReference type="NCBI Taxonomy" id="2029981"/>
    <lineage>
        <taxon>Bacteria</taxon>
        <taxon>Pseudomonadati</taxon>
        <taxon>Bacteroidota</taxon>
        <taxon>Cytophagia</taxon>
        <taxon>Cytophagales</taxon>
        <taxon>Hymenobacteraceae</taxon>
        <taxon>Hymenobacter</taxon>
    </lineage>
</organism>
<dbReference type="EMBL" id="QYCN01000010">
    <property type="protein sequence ID" value="RIY11066.1"/>
    <property type="molecule type" value="Genomic_DNA"/>
</dbReference>
<keyword evidence="3" id="KW-1185">Reference proteome</keyword>
<gene>
    <name evidence="2" type="ORF">D0T11_08650</name>
</gene>
<name>A0A418R0V8_9BACT</name>
<reference evidence="2 3" key="1">
    <citation type="submission" date="2018-09" db="EMBL/GenBank/DDBJ databases">
        <authorList>
            <person name="Zeman M."/>
            <person name="Pardy F."/>
        </authorList>
    </citation>
    <scope>NUCLEOTIDE SEQUENCE [LARGE SCALE GENOMIC DNA]</scope>
    <source>
        <strain evidence="2 3">CCM 8852</strain>
    </source>
</reference>
<evidence type="ECO:0000256" key="1">
    <source>
        <dbReference type="SAM" id="MobiDB-lite"/>
    </source>
</evidence>
<comment type="caution">
    <text evidence="2">The sequence shown here is derived from an EMBL/GenBank/DDBJ whole genome shotgun (WGS) entry which is preliminary data.</text>
</comment>
<evidence type="ECO:0000313" key="2">
    <source>
        <dbReference type="EMBL" id="RIY11066.1"/>
    </source>
</evidence>
<dbReference type="AlphaFoldDB" id="A0A418R0V8"/>
<protein>
    <submittedName>
        <fullName evidence="2">Uncharacterized protein</fullName>
    </submittedName>
</protein>
<proteinExistence type="predicted"/>
<evidence type="ECO:0000313" key="3">
    <source>
        <dbReference type="Proteomes" id="UP000284250"/>
    </source>
</evidence>
<feature type="region of interest" description="Disordered" evidence="1">
    <location>
        <begin position="62"/>
        <end position="85"/>
    </location>
</feature>
<dbReference type="Proteomes" id="UP000284250">
    <property type="component" value="Unassembled WGS sequence"/>
</dbReference>
<sequence>MKVQAKQVWGKMHTKNARPCRRLCPTAAACMGHGLSVKQPVPAESTPANGRRPAALARLRAGAGQRAGGLPGKGSAAKPRPCTGHHLDTQVKRALGHQKKSGRYRPLLGRMNVGAAPLHCGPPGDNLGHKGVDFRDLHLHLAQVQGAVEGRYGAALQLVGQQVVAALGGAAQVGFGVEVGAAAYRQGGQHRRESRDNGFLRGQIGGIGGGGFAAPVALGIEHGFAHAQVAQLGLGGGQHGVALGRGGK</sequence>
<accession>A0A418R0V8</accession>
<reference evidence="2 3" key="2">
    <citation type="submission" date="2019-01" db="EMBL/GenBank/DDBJ databases">
        <title>Hymenobacter humicola sp. nov., isolated from soils in Antarctica.</title>
        <authorList>
            <person name="Sedlacek I."/>
            <person name="Holochova P."/>
            <person name="Kralova S."/>
            <person name="Pantucek R."/>
            <person name="Stankova E."/>
            <person name="Vrbovska V."/>
            <person name="Kristofova L."/>
            <person name="Svec P."/>
            <person name="Busse H.-J."/>
        </authorList>
    </citation>
    <scope>NUCLEOTIDE SEQUENCE [LARGE SCALE GENOMIC DNA]</scope>
    <source>
        <strain evidence="2 3">CCM 8852</strain>
    </source>
</reference>